<keyword evidence="2" id="KW-1185">Reference proteome</keyword>
<reference evidence="1" key="1">
    <citation type="submission" date="2022-09" db="EMBL/GenBank/DDBJ databases">
        <title>Maribacter litopenaei sp. nov., isolated from the intestinal tract of the Pacific White Shrimp, Litopenaeus vannamei.</title>
        <authorList>
            <person name="Kim S.Y."/>
            <person name="Hwang C.Y."/>
        </authorList>
    </citation>
    <scope>NUCLEOTIDE SEQUENCE</scope>
    <source>
        <strain evidence="1">HL-LV01</strain>
    </source>
</reference>
<evidence type="ECO:0000313" key="2">
    <source>
        <dbReference type="Proteomes" id="UP001059209"/>
    </source>
</evidence>
<sequence length="42" mass="5031">MKTINPFDFFVEESVEDFPFTYKPDLKKELLPYLEITEDGPF</sequence>
<name>A0ABY5Y662_9FLAO</name>
<accession>A0ABY5Y662</accession>
<dbReference type="EMBL" id="CP104205">
    <property type="protein sequence ID" value="UWX53837.1"/>
    <property type="molecule type" value="Genomic_DNA"/>
</dbReference>
<protein>
    <submittedName>
        <fullName evidence="1">Uncharacterized protein</fullName>
    </submittedName>
</protein>
<organism evidence="1 2">
    <name type="scientific">Maribacter litopenaei</name>
    <dbReference type="NCBI Taxonomy" id="2976127"/>
    <lineage>
        <taxon>Bacteria</taxon>
        <taxon>Pseudomonadati</taxon>
        <taxon>Bacteroidota</taxon>
        <taxon>Flavobacteriia</taxon>
        <taxon>Flavobacteriales</taxon>
        <taxon>Flavobacteriaceae</taxon>
        <taxon>Maribacter</taxon>
    </lineage>
</organism>
<evidence type="ECO:0000313" key="1">
    <source>
        <dbReference type="EMBL" id="UWX53837.1"/>
    </source>
</evidence>
<dbReference type="Proteomes" id="UP001059209">
    <property type="component" value="Chromosome"/>
</dbReference>
<proteinExistence type="predicted"/>
<gene>
    <name evidence="1" type="ORF">NYZ99_11915</name>
</gene>